<evidence type="ECO:0000256" key="1">
    <source>
        <dbReference type="SAM" id="MobiDB-lite"/>
    </source>
</evidence>
<organism evidence="3">
    <name type="scientific">marine metagenome</name>
    <dbReference type="NCBI Taxonomy" id="408172"/>
    <lineage>
        <taxon>unclassified sequences</taxon>
        <taxon>metagenomes</taxon>
        <taxon>ecological metagenomes</taxon>
    </lineage>
</organism>
<evidence type="ECO:0000256" key="2">
    <source>
        <dbReference type="SAM" id="Phobius"/>
    </source>
</evidence>
<reference evidence="3" key="1">
    <citation type="submission" date="2018-05" db="EMBL/GenBank/DDBJ databases">
        <authorList>
            <person name="Lanie J.A."/>
            <person name="Ng W.-L."/>
            <person name="Kazmierczak K.M."/>
            <person name="Andrzejewski T.M."/>
            <person name="Davidsen T.M."/>
            <person name="Wayne K.J."/>
            <person name="Tettelin H."/>
            <person name="Glass J.I."/>
            <person name="Rusch D."/>
            <person name="Podicherti R."/>
            <person name="Tsui H.-C.T."/>
            <person name="Winkler M.E."/>
        </authorList>
    </citation>
    <scope>NUCLEOTIDE SEQUENCE</scope>
</reference>
<feature type="region of interest" description="Disordered" evidence="1">
    <location>
        <begin position="106"/>
        <end position="137"/>
    </location>
</feature>
<dbReference type="EMBL" id="UINC01047611">
    <property type="protein sequence ID" value="SVB57091.1"/>
    <property type="molecule type" value="Genomic_DNA"/>
</dbReference>
<proteinExistence type="predicted"/>
<feature type="transmembrane region" description="Helical" evidence="2">
    <location>
        <begin position="49"/>
        <end position="69"/>
    </location>
</feature>
<evidence type="ECO:0000313" key="3">
    <source>
        <dbReference type="EMBL" id="SVB57091.1"/>
    </source>
</evidence>
<accession>A0A382F4P5</accession>
<keyword evidence="2" id="KW-0472">Membrane</keyword>
<feature type="transmembrane region" description="Helical" evidence="2">
    <location>
        <begin position="21"/>
        <end position="43"/>
    </location>
</feature>
<keyword evidence="2" id="KW-0812">Transmembrane</keyword>
<gene>
    <name evidence="3" type="ORF">METZ01_LOCUS209945</name>
</gene>
<sequence length="182" mass="19349">MDMKSIHELLFRLFLELIPENIRNVVGKVLMAIGLLFLLWGIVVGGDGLIGFVLILAGLFVFASGVTVLNPEVLTRTGGNFSVSSISQSIRADAVSGAIKSIRAGDEVDEANQHDGGEHYDSASTPESNNGRETATAPMAQEISCPQCNQRLNVPSNYTGLVGCPSCKEKIQLDEGGISVTE</sequence>
<name>A0A382F4P5_9ZZZZ</name>
<feature type="compositionally biased region" description="Polar residues" evidence="1">
    <location>
        <begin position="122"/>
        <end position="133"/>
    </location>
</feature>
<protein>
    <submittedName>
        <fullName evidence="3">Uncharacterized protein</fullName>
    </submittedName>
</protein>
<feature type="compositionally biased region" description="Basic and acidic residues" evidence="1">
    <location>
        <begin position="106"/>
        <end position="121"/>
    </location>
</feature>
<keyword evidence="2" id="KW-1133">Transmembrane helix</keyword>
<dbReference type="AlphaFoldDB" id="A0A382F4P5"/>